<keyword evidence="3" id="KW-1185">Reference proteome</keyword>
<feature type="compositionally biased region" description="Basic and acidic residues" evidence="1">
    <location>
        <begin position="95"/>
        <end position="113"/>
    </location>
</feature>
<accession>A0ABN1UEK3</accession>
<comment type="caution">
    <text evidence="2">The sequence shown here is derived from an EMBL/GenBank/DDBJ whole genome shotgun (WGS) entry which is preliminary data.</text>
</comment>
<organism evidence="2 3">
    <name type="scientific">Nocardioides aquiterrae</name>
    <dbReference type="NCBI Taxonomy" id="203799"/>
    <lineage>
        <taxon>Bacteria</taxon>
        <taxon>Bacillati</taxon>
        <taxon>Actinomycetota</taxon>
        <taxon>Actinomycetes</taxon>
        <taxon>Propionibacteriales</taxon>
        <taxon>Nocardioidaceae</taxon>
        <taxon>Nocardioides</taxon>
    </lineage>
</organism>
<name>A0ABN1UEK3_9ACTN</name>
<evidence type="ECO:0000256" key="1">
    <source>
        <dbReference type="SAM" id="MobiDB-lite"/>
    </source>
</evidence>
<evidence type="ECO:0000313" key="3">
    <source>
        <dbReference type="Proteomes" id="UP001499979"/>
    </source>
</evidence>
<gene>
    <name evidence="2" type="ORF">GCM10009606_18150</name>
</gene>
<feature type="region of interest" description="Disordered" evidence="1">
    <location>
        <begin position="68"/>
        <end position="113"/>
    </location>
</feature>
<evidence type="ECO:0008006" key="4">
    <source>
        <dbReference type="Google" id="ProtNLM"/>
    </source>
</evidence>
<dbReference type="Proteomes" id="UP001499979">
    <property type="component" value="Unassembled WGS sequence"/>
</dbReference>
<proteinExistence type="predicted"/>
<dbReference type="EMBL" id="BAAAJE010000006">
    <property type="protein sequence ID" value="GAA1138767.1"/>
    <property type="molecule type" value="Genomic_DNA"/>
</dbReference>
<evidence type="ECO:0000313" key="2">
    <source>
        <dbReference type="EMBL" id="GAA1138767.1"/>
    </source>
</evidence>
<reference evidence="2 3" key="1">
    <citation type="journal article" date="2019" name="Int. J. Syst. Evol. Microbiol.">
        <title>The Global Catalogue of Microorganisms (GCM) 10K type strain sequencing project: providing services to taxonomists for standard genome sequencing and annotation.</title>
        <authorList>
            <consortium name="The Broad Institute Genomics Platform"/>
            <consortium name="The Broad Institute Genome Sequencing Center for Infectious Disease"/>
            <person name="Wu L."/>
            <person name="Ma J."/>
        </authorList>
    </citation>
    <scope>NUCLEOTIDE SEQUENCE [LARGE SCALE GENOMIC DNA]</scope>
    <source>
        <strain evidence="2 3">JCM 11813</strain>
    </source>
</reference>
<protein>
    <recommendedName>
        <fullName evidence="4">XRE family transcriptional regulator</fullName>
    </recommendedName>
</protein>
<dbReference type="RefSeq" id="WP_343907177.1">
    <property type="nucleotide sequence ID" value="NZ_BAAAJE010000006.1"/>
</dbReference>
<sequence length="137" mass="15288">MAQNSSQRRASDLVAAWLAQNEKNPAWLVDQTGADPGTIGDFLNGVRWPKTGTQGKIEKALGWQPGTIRQIGNGADFDPPMVNLRKDSPTSSAGRTEEADSLLYRRPDGISDSEWDKLKSETRDYLEWLIEKASRER</sequence>